<evidence type="ECO:0000256" key="3">
    <source>
        <dbReference type="ARBA" id="ARBA00023002"/>
    </source>
</evidence>
<evidence type="ECO:0000256" key="6">
    <source>
        <dbReference type="PIRSR" id="PIRSR000193-1"/>
    </source>
</evidence>
<comment type="caution">
    <text evidence="10">The sequence shown here is derived from an EMBL/GenBank/DDBJ whole genome shotgun (WGS) entry which is preliminary data.</text>
</comment>
<dbReference type="SUPFAM" id="SSF48179">
    <property type="entry name" value="6-phosphogluconate dehydrogenase C-terminal domain-like"/>
    <property type="match status" value="1"/>
</dbReference>
<dbReference type="EC" id="1.5.1.2" evidence="4 5"/>
<dbReference type="InterPro" id="IPR000304">
    <property type="entry name" value="Pyrroline-COOH_reductase"/>
</dbReference>
<dbReference type="SUPFAM" id="SSF51735">
    <property type="entry name" value="NAD(P)-binding Rossmann-fold domains"/>
    <property type="match status" value="1"/>
</dbReference>
<proteinExistence type="inferred from homology"/>
<evidence type="ECO:0000256" key="5">
    <source>
        <dbReference type="NCBIfam" id="TIGR00112"/>
    </source>
</evidence>
<feature type="binding site" evidence="6">
    <location>
        <begin position="68"/>
        <end position="71"/>
    </location>
    <ligand>
        <name>NADP(+)</name>
        <dbReference type="ChEBI" id="CHEBI:58349"/>
    </ligand>
</feature>
<dbReference type="PIRSF" id="PIRSF000193">
    <property type="entry name" value="Pyrrol-5-carb_rd"/>
    <property type="match status" value="1"/>
</dbReference>
<dbReference type="InterPro" id="IPR029036">
    <property type="entry name" value="P5CR_dimer"/>
</dbReference>
<dbReference type="OrthoDB" id="9805754at2"/>
<comment type="catalytic activity">
    <reaction evidence="4">
        <text>L-proline + NAD(+) = (S)-1-pyrroline-5-carboxylate + NADH + 2 H(+)</text>
        <dbReference type="Rhea" id="RHEA:14105"/>
        <dbReference type="ChEBI" id="CHEBI:15378"/>
        <dbReference type="ChEBI" id="CHEBI:17388"/>
        <dbReference type="ChEBI" id="CHEBI:57540"/>
        <dbReference type="ChEBI" id="CHEBI:57945"/>
        <dbReference type="ChEBI" id="CHEBI:60039"/>
        <dbReference type="EC" id="1.5.1.2"/>
    </reaction>
</comment>
<keyword evidence="4" id="KW-0963">Cytoplasm</keyword>
<keyword evidence="4" id="KW-0641">Proline biosynthesis</keyword>
<dbReference type="Pfam" id="PF14748">
    <property type="entry name" value="P5CR_dimer"/>
    <property type="match status" value="1"/>
</dbReference>
<feature type="compositionally biased region" description="Polar residues" evidence="7">
    <location>
        <begin position="266"/>
        <end position="280"/>
    </location>
</feature>
<dbReference type="PANTHER" id="PTHR11645">
    <property type="entry name" value="PYRROLINE-5-CARBOXYLATE REDUCTASE"/>
    <property type="match status" value="1"/>
</dbReference>
<keyword evidence="3 4" id="KW-0560">Oxidoreductase</keyword>
<keyword evidence="11" id="KW-1185">Reference proteome</keyword>
<comment type="function">
    <text evidence="4">Catalyzes the reduction of 1-pyrroline-5-carboxylate (PCA) to L-proline.</text>
</comment>
<keyword evidence="2 4" id="KW-0521">NADP</keyword>
<evidence type="ECO:0000256" key="4">
    <source>
        <dbReference type="HAMAP-Rule" id="MF_01925"/>
    </source>
</evidence>
<dbReference type="FunFam" id="1.10.3730.10:FF:000001">
    <property type="entry name" value="Pyrroline-5-carboxylate reductase"/>
    <property type="match status" value="1"/>
</dbReference>
<dbReference type="InterPro" id="IPR036291">
    <property type="entry name" value="NAD(P)-bd_dom_sf"/>
</dbReference>
<evidence type="ECO:0000256" key="2">
    <source>
        <dbReference type="ARBA" id="ARBA00022857"/>
    </source>
</evidence>
<dbReference type="EMBL" id="LPWH01000122">
    <property type="protein sequence ID" value="POQ98551.1"/>
    <property type="molecule type" value="Genomic_DNA"/>
</dbReference>
<protein>
    <recommendedName>
        <fullName evidence="4 5">Pyrroline-5-carboxylate reductase</fullName>
        <shortName evidence="4">P5C reductase</shortName>
        <shortName evidence="4">P5CR</shortName>
        <ecNumber evidence="4 5">1.5.1.2</ecNumber>
    </recommendedName>
    <alternativeName>
        <fullName evidence="4">PCA reductase</fullName>
    </alternativeName>
</protein>
<dbReference type="HAMAP" id="MF_01925">
    <property type="entry name" value="P5C_reductase"/>
    <property type="match status" value="1"/>
</dbReference>
<organism evidence="10 11">
    <name type="scientific">Alkalispirochaeta sphaeroplastigenens</name>
    <dbReference type="NCBI Taxonomy" id="1187066"/>
    <lineage>
        <taxon>Bacteria</taxon>
        <taxon>Pseudomonadati</taxon>
        <taxon>Spirochaetota</taxon>
        <taxon>Spirochaetia</taxon>
        <taxon>Spirochaetales</taxon>
        <taxon>Spirochaetaceae</taxon>
        <taxon>Alkalispirochaeta</taxon>
    </lineage>
</organism>
<dbReference type="RefSeq" id="WP_103681147.1">
    <property type="nucleotide sequence ID" value="NZ_LPWH01000122.1"/>
</dbReference>
<name>A0A2S4JG81_9SPIO</name>
<evidence type="ECO:0000256" key="7">
    <source>
        <dbReference type="SAM" id="MobiDB-lite"/>
    </source>
</evidence>
<comment type="catalytic activity">
    <reaction evidence="4">
        <text>L-proline + NADP(+) = (S)-1-pyrroline-5-carboxylate + NADPH + 2 H(+)</text>
        <dbReference type="Rhea" id="RHEA:14109"/>
        <dbReference type="ChEBI" id="CHEBI:15378"/>
        <dbReference type="ChEBI" id="CHEBI:17388"/>
        <dbReference type="ChEBI" id="CHEBI:57783"/>
        <dbReference type="ChEBI" id="CHEBI:58349"/>
        <dbReference type="ChEBI" id="CHEBI:60039"/>
        <dbReference type="EC" id="1.5.1.2"/>
    </reaction>
</comment>
<dbReference type="Gene3D" id="1.10.3730.10">
    <property type="entry name" value="ProC C-terminal domain-like"/>
    <property type="match status" value="1"/>
</dbReference>
<reference evidence="11" key="1">
    <citation type="submission" date="2015-12" db="EMBL/GenBank/DDBJ databases">
        <authorList>
            <person name="Lodha T.D."/>
            <person name="Chintalapati S."/>
            <person name="Chintalapati V.R."/>
            <person name="Sravanthi T."/>
        </authorList>
    </citation>
    <scope>NUCLEOTIDE SEQUENCE [LARGE SCALE GENOMIC DNA]</scope>
    <source>
        <strain evidence="11">JC133</strain>
    </source>
</reference>
<dbReference type="Proteomes" id="UP000237350">
    <property type="component" value="Unassembled WGS sequence"/>
</dbReference>
<feature type="domain" description="Pyrroline-5-carboxylate reductase dimerisation" evidence="9">
    <location>
        <begin position="162"/>
        <end position="266"/>
    </location>
</feature>
<dbReference type="InterPro" id="IPR028939">
    <property type="entry name" value="P5C_Rdtase_cat_N"/>
</dbReference>
<gene>
    <name evidence="4" type="primary">proC</name>
    <name evidence="10" type="ORF">AU468_13285</name>
</gene>
<keyword evidence="4" id="KW-0028">Amino-acid biosynthesis</keyword>
<evidence type="ECO:0000313" key="11">
    <source>
        <dbReference type="Proteomes" id="UP000237350"/>
    </source>
</evidence>
<dbReference type="GO" id="GO:0005737">
    <property type="term" value="C:cytoplasm"/>
    <property type="evidence" value="ECO:0007669"/>
    <property type="project" value="UniProtKB-SubCell"/>
</dbReference>
<dbReference type="InterPro" id="IPR008927">
    <property type="entry name" value="6-PGluconate_DH-like_C_sf"/>
</dbReference>
<dbReference type="GO" id="GO:0055129">
    <property type="term" value="P:L-proline biosynthetic process"/>
    <property type="evidence" value="ECO:0007669"/>
    <property type="project" value="UniProtKB-UniRule"/>
</dbReference>
<comment type="pathway">
    <text evidence="4">Amino-acid biosynthesis; L-proline biosynthesis; L-proline from L-glutamate 5-semialdehyde: step 1/1.</text>
</comment>
<feature type="region of interest" description="Disordered" evidence="7">
    <location>
        <begin position="261"/>
        <end position="280"/>
    </location>
</feature>
<evidence type="ECO:0000259" key="8">
    <source>
        <dbReference type="Pfam" id="PF03807"/>
    </source>
</evidence>
<comment type="similarity">
    <text evidence="1 4">Belongs to the pyrroline-5-carboxylate reductase family.</text>
</comment>
<dbReference type="NCBIfam" id="TIGR00112">
    <property type="entry name" value="proC"/>
    <property type="match status" value="1"/>
</dbReference>
<dbReference type="AlphaFoldDB" id="A0A2S4JG81"/>
<comment type="subcellular location">
    <subcellularLocation>
        <location evidence="4">Cytoplasm</location>
    </subcellularLocation>
</comment>
<feature type="domain" description="Pyrroline-5-carboxylate reductase catalytic N-terminal" evidence="8">
    <location>
        <begin position="3"/>
        <end position="86"/>
    </location>
</feature>
<accession>A0A2S4JG81</accession>
<dbReference type="Pfam" id="PF03807">
    <property type="entry name" value="F420_oxidored"/>
    <property type="match status" value="1"/>
</dbReference>
<sequence>MKKIGLIGAGFMGSATARAIHTRYPELEIGLAEKDPSRRGAALKEFSASDFSATPGDLLLWADLVILAVKPGELPGLARSIRTAHPEAFGRPLTVSLLAGTSLKTLGTLLGSRRIIRMMPNLAAQIGSSVTGITFAETLPDEARQEALRIFSGMGTLLTLEEQQLHAITAISGSGIAFALEFIQALALGGVEEGISYGQSLEAACGVVRAAADLVTHTGTHPQEIISRVCSPGGTTIAGIHALADTRLQAAVMEAVSRTARRSRELAQSTEEQESRQGSP</sequence>
<evidence type="ECO:0000259" key="9">
    <source>
        <dbReference type="Pfam" id="PF14748"/>
    </source>
</evidence>
<evidence type="ECO:0000256" key="1">
    <source>
        <dbReference type="ARBA" id="ARBA00005525"/>
    </source>
</evidence>
<dbReference type="Gene3D" id="3.40.50.720">
    <property type="entry name" value="NAD(P)-binding Rossmann-like Domain"/>
    <property type="match status" value="1"/>
</dbReference>
<dbReference type="PANTHER" id="PTHR11645:SF0">
    <property type="entry name" value="PYRROLINE-5-CARBOXYLATE REDUCTASE 3"/>
    <property type="match status" value="1"/>
</dbReference>
<feature type="binding site" evidence="6">
    <location>
        <begin position="7"/>
        <end position="12"/>
    </location>
    <ligand>
        <name>NADP(+)</name>
        <dbReference type="ChEBI" id="CHEBI:58349"/>
    </ligand>
</feature>
<dbReference type="UniPathway" id="UPA00098">
    <property type="reaction ID" value="UER00361"/>
</dbReference>
<evidence type="ECO:0000313" key="10">
    <source>
        <dbReference type="EMBL" id="POQ98551.1"/>
    </source>
</evidence>
<dbReference type="GO" id="GO:0004735">
    <property type="term" value="F:pyrroline-5-carboxylate reductase activity"/>
    <property type="evidence" value="ECO:0007669"/>
    <property type="project" value="UniProtKB-UniRule"/>
</dbReference>